<reference evidence="1" key="1">
    <citation type="journal article" date="2023" name="Front. Mar. Sci.">
        <title>A new Merluccius polli reference genome to investigate the effects of global change in West African waters.</title>
        <authorList>
            <person name="Mateo J.L."/>
            <person name="Blanco-Fernandez C."/>
            <person name="Garcia-Vazquez E."/>
            <person name="Machado-Schiaffino G."/>
        </authorList>
    </citation>
    <scope>NUCLEOTIDE SEQUENCE</scope>
    <source>
        <strain evidence="1">C29</strain>
        <tissue evidence="1">Fin</tissue>
    </source>
</reference>
<name>A0AA47P3U8_MERPO</name>
<proteinExistence type="predicted"/>
<protein>
    <submittedName>
        <fullName evidence="1">Uncharacterized protein</fullName>
    </submittedName>
</protein>
<gene>
    <name evidence="1" type="ORF">N1851_013210</name>
</gene>
<comment type="caution">
    <text evidence="1">The sequence shown here is derived from an EMBL/GenBank/DDBJ whole genome shotgun (WGS) entry which is preliminary data.</text>
</comment>
<dbReference type="EMBL" id="JAOPHQ010002311">
    <property type="protein sequence ID" value="KAK0147350.1"/>
    <property type="molecule type" value="Genomic_DNA"/>
</dbReference>
<dbReference type="PANTHER" id="PTHR45913:SF21">
    <property type="entry name" value="DUF4371 DOMAIN-CONTAINING PROTEIN"/>
    <property type="match status" value="1"/>
</dbReference>
<organism evidence="1 2">
    <name type="scientific">Merluccius polli</name>
    <name type="common">Benguela hake</name>
    <name type="synonym">Merluccius cadenati</name>
    <dbReference type="NCBI Taxonomy" id="89951"/>
    <lineage>
        <taxon>Eukaryota</taxon>
        <taxon>Metazoa</taxon>
        <taxon>Chordata</taxon>
        <taxon>Craniata</taxon>
        <taxon>Vertebrata</taxon>
        <taxon>Euteleostomi</taxon>
        <taxon>Actinopterygii</taxon>
        <taxon>Neopterygii</taxon>
        <taxon>Teleostei</taxon>
        <taxon>Neoteleostei</taxon>
        <taxon>Acanthomorphata</taxon>
        <taxon>Zeiogadaria</taxon>
        <taxon>Gadariae</taxon>
        <taxon>Gadiformes</taxon>
        <taxon>Gadoidei</taxon>
        <taxon>Merlucciidae</taxon>
        <taxon>Merluccius</taxon>
    </lineage>
</organism>
<dbReference type="AlphaFoldDB" id="A0AA47P3U8"/>
<sequence>MDNVAFLVDITSHLNQLNLKLQGKDNSVCELMTAVQSFQRKLEVFKEDLQGDCEHCPVVQGQVQGQRDMSHLVDFVDKLIAY</sequence>
<dbReference type="Proteomes" id="UP001174136">
    <property type="component" value="Unassembled WGS sequence"/>
</dbReference>
<evidence type="ECO:0000313" key="2">
    <source>
        <dbReference type="Proteomes" id="UP001174136"/>
    </source>
</evidence>
<dbReference type="PANTHER" id="PTHR45913">
    <property type="entry name" value="EPM2A-INTERACTING PROTEIN 1"/>
    <property type="match status" value="1"/>
</dbReference>
<accession>A0AA47P3U8</accession>
<keyword evidence="2" id="KW-1185">Reference proteome</keyword>
<evidence type="ECO:0000313" key="1">
    <source>
        <dbReference type="EMBL" id="KAK0147350.1"/>
    </source>
</evidence>